<dbReference type="Proteomes" id="UP000008888">
    <property type="component" value="Chromosome"/>
</dbReference>
<dbReference type="RefSeq" id="WP_013818156.1">
    <property type="nucleotide sequence ID" value="NC_015572.1"/>
</dbReference>
<feature type="domain" description="ABC transporter" evidence="6">
    <location>
        <begin position="2"/>
        <end position="252"/>
    </location>
</feature>
<evidence type="ECO:0000313" key="8">
    <source>
        <dbReference type="Proteomes" id="UP000008888"/>
    </source>
</evidence>
<dbReference type="PROSITE" id="PS50893">
    <property type="entry name" value="ABC_TRANSPORTER_2"/>
    <property type="match status" value="2"/>
</dbReference>
<proteinExistence type="inferred from homology"/>
<dbReference type="CDD" id="cd03221">
    <property type="entry name" value="ABCF_EF-3"/>
    <property type="match status" value="2"/>
</dbReference>
<name>F9ZZS9_METMM</name>
<dbReference type="Pfam" id="PF12848">
    <property type="entry name" value="ABC_tran_Xtn"/>
    <property type="match status" value="1"/>
</dbReference>
<dbReference type="InterPro" id="IPR027417">
    <property type="entry name" value="P-loop_NTPase"/>
</dbReference>
<dbReference type="GO" id="GO:0005524">
    <property type="term" value="F:ATP binding"/>
    <property type="evidence" value="ECO:0007669"/>
    <property type="project" value="UniProtKB-KW"/>
</dbReference>
<evidence type="ECO:0000256" key="4">
    <source>
        <dbReference type="ARBA" id="ARBA00061551"/>
    </source>
</evidence>
<dbReference type="AlphaFoldDB" id="F9ZZS9"/>
<dbReference type="InterPro" id="IPR050611">
    <property type="entry name" value="ABCF"/>
</dbReference>
<dbReference type="SMART" id="SM00382">
    <property type="entry name" value="AAA"/>
    <property type="match status" value="2"/>
</dbReference>
<comment type="similarity">
    <text evidence="4">Belongs to the ABC transporter superfamily. ABCF family. YbiT subfamily.</text>
</comment>
<dbReference type="InterPro" id="IPR003439">
    <property type="entry name" value="ABC_transporter-like_ATP-bd"/>
</dbReference>
<dbReference type="FunFam" id="3.40.50.300:FF:000070">
    <property type="entry name" value="Putative ABC transporter ATP-binding component"/>
    <property type="match status" value="1"/>
</dbReference>
<dbReference type="Gene3D" id="3.40.50.300">
    <property type="entry name" value="P-loop containing nucleotide triphosphate hydrolases"/>
    <property type="match status" value="2"/>
</dbReference>
<evidence type="ECO:0000259" key="6">
    <source>
        <dbReference type="PROSITE" id="PS50893"/>
    </source>
</evidence>
<dbReference type="KEGG" id="mmt:Metme_1474"/>
<dbReference type="eggNOG" id="COG0488">
    <property type="taxonomic scope" value="Bacteria"/>
</dbReference>
<evidence type="ECO:0000313" key="7">
    <source>
        <dbReference type="EMBL" id="AEF99897.1"/>
    </source>
</evidence>
<evidence type="ECO:0000256" key="5">
    <source>
        <dbReference type="ARBA" id="ARBA00074044"/>
    </source>
</evidence>
<evidence type="ECO:0000256" key="1">
    <source>
        <dbReference type="ARBA" id="ARBA00022737"/>
    </source>
</evidence>
<dbReference type="STRING" id="857087.Metme_1474"/>
<evidence type="ECO:0000256" key="3">
    <source>
        <dbReference type="ARBA" id="ARBA00022840"/>
    </source>
</evidence>
<keyword evidence="8" id="KW-1185">Reference proteome</keyword>
<sequence>MISTANITMQFGAKPLFENISVKFGNGNRFGLIGANGCGKSTLMKILSGDLEPSAGNVSVTPNERLGILRQDQFAYEERRVLDVVMMGHAEMWAAMSERDAIYANMEASEDDYMRAAELESVFAEFGGYTAESRASELLLGLDIPLEQHSGPMSAVAPGWKLRVLLAQALFADPDIMLLDEPTNNLDINTIRWLENVLNERESTMIIISHDRHFLNSVCTHMADLDYGELRVYPGNYDDYMTAVTQVRESLLAGNAKKKAQIAELQTFVARFSANASKAKQATSRAKQLEKIKLDEVKPSSRVNPFIRFDQTKKLHRLALEVTDLSKGYDEGPLFKDLNLMIPVGERVAVIGPNGIGKSTLLKTLVGDLTPDSGEVKWSENADIGYYAQDHAEDFAEEMSLINWMGQWRKESDDDQTIRGTLGRLLFSQDEIHKSVKVLSGGEQGRMLFGKLMLQKNNIMVLDEPTNHLDMESIESLNSALEQYPGTLIFVSHDREFVSSLATRIIELTPNGIVDFNGNYEEYLNSQDL</sequence>
<dbReference type="SUPFAM" id="SSF52540">
    <property type="entry name" value="P-loop containing nucleoside triphosphate hydrolases"/>
    <property type="match status" value="2"/>
</dbReference>
<reference evidence="8" key="3">
    <citation type="submission" date="2011-05" db="EMBL/GenBank/DDBJ databases">
        <title>Complete sequence of Methylomonas methanica MC09.</title>
        <authorList>
            <consortium name="US DOE Joint Genome Institute"/>
            <person name="Lucas S."/>
            <person name="Han J."/>
            <person name="Lapidus A."/>
            <person name="Cheng J.-F."/>
            <person name="Goodwin L."/>
            <person name="Pitluck S."/>
            <person name="Peters L."/>
            <person name="Mikhailova N."/>
            <person name="Teshima H."/>
            <person name="Han C."/>
            <person name="Tapia R."/>
            <person name="Land M."/>
            <person name="Hauser L."/>
            <person name="Kyrpides N."/>
            <person name="Ivanova N."/>
            <person name="Pagani I."/>
            <person name="Stein L."/>
            <person name="Woyke T."/>
        </authorList>
    </citation>
    <scope>NUCLEOTIDE SEQUENCE [LARGE SCALE GENOMIC DNA]</scope>
    <source>
        <strain evidence="8">MC09</strain>
    </source>
</reference>
<dbReference type="NCBIfam" id="NF011646">
    <property type="entry name" value="PRK15064.1"/>
    <property type="match status" value="1"/>
</dbReference>
<dbReference type="Pfam" id="PF00005">
    <property type="entry name" value="ABC_tran"/>
    <property type="match status" value="2"/>
</dbReference>
<dbReference type="FunFam" id="3.40.50.300:FF:000011">
    <property type="entry name" value="Putative ABC transporter ATP-binding component"/>
    <property type="match status" value="1"/>
</dbReference>
<keyword evidence="2" id="KW-0547">Nucleotide-binding</keyword>
<feature type="domain" description="ABC transporter" evidence="6">
    <location>
        <begin position="320"/>
        <end position="529"/>
    </location>
</feature>
<accession>F9ZZS9</accession>
<reference key="2">
    <citation type="submission" date="2011-05" db="EMBL/GenBank/DDBJ databases">
        <title>Complete genome sequence of the aerobic marine methanotroph Methylomonas methanica MC09.</title>
        <authorList>
            <person name="Boden R."/>
            <person name="Cunliffe M."/>
            <person name="Scanlan J."/>
            <person name="Moussard H."/>
            <person name="Kits K.D."/>
            <person name="Klotz M."/>
            <person name="Jetten M."/>
            <person name="Vuilleumier S."/>
            <person name="Han J."/>
            <person name="Peters L."/>
            <person name="Mikhailova N."/>
            <person name="Teshima H."/>
            <person name="Tapia R."/>
            <person name="Kyrpides N."/>
            <person name="Ivanova N."/>
            <person name="Pagani I."/>
            <person name="Cheng J.-F."/>
            <person name="Goodwin L."/>
            <person name="Han C."/>
            <person name="Hauser L."/>
            <person name="Land M."/>
            <person name="Lapidus A."/>
            <person name="Lucas S."/>
            <person name="Pitluck S."/>
            <person name="Woyke T."/>
            <person name="Stein L.Y."/>
            <person name="Murrell C."/>
        </authorList>
    </citation>
    <scope>NUCLEOTIDE SEQUENCE</scope>
    <source>
        <strain>MC09</strain>
    </source>
</reference>
<dbReference type="HOGENOM" id="CLU_000604_36_0_6"/>
<evidence type="ECO:0000256" key="2">
    <source>
        <dbReference type="ARBA" id="ARBA00022741"/>
    </source>
</evidence>
<keyword evidence="3" id="KW-0067">ATP-binding</keyword>
<organism evidence="7 8">
    <name type="scientific">Methylomonas methanica (strain DSM 25384 / MC09)</name>
    <dbReference type="NCBI Taxonomy" id="857087"/>
    <lineage>
        <taxon>Bacteria</taxon>
        <taxon>Pseudomonadati</taxon>
        <taxon>Pseudomonadota</taxon>
        <taxon>Gammaproteobacteria</taxon>
        <taxon>Methylococcales</taxon>
        <taxon>Methylococcaceae</taxon>
        <taxon>Methylomonas</taxon>
    </lineage>
</organism>
<gene>
    <name evidence="7" type="ordered locus">Metme_1474</name>
</gene>
<protein>
    <recommendedName>
        <fullName evidence="5">Probable ATP-binding protein YbiT</fullName>
    </recommendedName>
</protein>
<reference evidence="7 8" key="1">
    <citation type="journal article" date="2011" name="J. Bacteriol.">
        <title>Complete Genome Sequence of the Aerobic Marine Methanotroph Methylomonas methanica MC09.</title>
        <authorList>
            <person name="Boden R."/>
            <person name="Cunliffe M."/>
            <person name="Scanlan J."/>
            <person name="Moussard H."/>
            <person name="Kits K.D."/>
            <person name="Klotz M.G."/>
            <person name="Jetten M.S."/>
            <person name="Vuilleumier S."/>
            <person name="Han J."/>
            <person name="Peters L."/>
            <person name="Mikhailova N."/>
            <person name="Teshima H."/>
            <person name="Tapia R."/>
            <person name="Kyrpides N."/>
            <person name="Ivanova N."/>
            <person name="Pagani I."/>
            <person name="Cheng J.F."/>
            <person name="Goodwin L."/>
            <person name="Han C."/>
            <person name="Hauser L."/>
            <person name="Land M.L."/>
            <person name="Lapidus A."/>
            <person name="Lucas S."/>
            <person name="Pitluck S."/>
            <person name="Woyke T."/>
            <person name="Stein L."/>
            <person name="Murrell J.C."/>
        </authorList>
    </citation>
    <scope>NUCLEOTIDE SEQUENCE [LARGE SCALE GENOMIC DNA]</scope>
    <source>
        <strain evidence="7 8">MC09</strain>
    </source>
</reference>
<keyword evidence="1" id="KW-0677">Repeat</keyword>
<dbReference type="OrthoDB" id="9808609at2"/>
<dbReference type="EMBL" id="CP002738">
    <property type="protein sequence ID" value="AEF99897.1"/>
    <property type="molecule type" value="Genomic_DNA"/>
</dbReference>
<dbReference type="InterPro" id="IPR003593">
    <property type="entry name" value="AAA+_ATPase"/>
</dbReference>
<dbReference type="PANTHER" id="PTHR19211:SF96">
    <property type="entry name" value="ATP-BINDING PROTEIN YBIT-RELATED"/>
    <property type="match status" value="1"/>
</dbReference>
<dbReference type="InterPro" id="IPR032781">
    <property type="entry name" value="ABC_tran_Xtn"/>
</dbReference>
<dbReference type="GO" id="GO:0016887">
    <property type="term" value="F:ATP hydrolysis activity"/>
    <property type="evidence" value="ECO:0007669"/>
    <property type="project" value="InterPro"/>
</dbReference>
<dbReference type="PANTHER" id="PTHR19211">
    <property type="entry name" value="ATP-BINDING TRANSPORT PROTEIN-RELATED"/>
    <property type="match status" value="1"/>
</dbReference>